<evidence type="ECO:0000256" key="9">
    <source>
        <dbReference type="ARBA" id="ARBA00023159"/>
    </source>
</evidence>
<dbReference type="PROSITE" id="PS00688">
    <property type="entry name" value="SIGMA54_INTERACT_3"/>
    <property type="match status" value="1"/>
</dbReference>
<feature type="domain" description="Sigma-54 factor interaction" evidence="14">
    <location>
        <begin position="207"/>
        <end position="436"/>
    </location>
</feature>
<dbReference type="RefSeq" id="WP_144681960.1">
    <property type="nucleotide sequence ID" value="NZ_VLLC01000002.1"/>
</dbReference>
<dbReference type="PROSITE" id="PS50045">
    <property type="entry name" value="SIGMA54_INTERACT_4"/>
    <property type="match status" value="1"/>
</dbReference>
<keyword evidence="9 12" id="KW-0010">Activator</keyword>
<evidence type="ECO:0000256" key="11">
    <source>
        <dbReference type="ARBA" id="ARBA00023231"/>
    </source>
</evidence>
<dbReference type="PANTHER" id="PTHR32071">
    <property type="entry name" value="TRANSCRIPTIONAL REGULATORY PROTEIN"/>
    <property type="match status" value="1"/>
</dbReference>
<dbReference type="Gene3D" id="3.30.450.40">
    <property type="match status" value="1"/>
</dbReference>
<keyword evidence="7 12" id="KW-0805">Transcription regulation</keyword>
<proteinExistence type="predicted"/>
<dbReference type="Pfam" id="PF00158">
    <property type="entry name" value="Sigma54_activat"/>
    <property type="match status" value="1"/>
</dbReference>
<dbReference type="PRINTS" id="PR01590">
    <property type="entry name" value="HTHFIS"/>
</dbReference>
<evidence type="ECO:0000256" key="2">
    <source>
        <dbReference type="ARBA" id="ARBA00011135"/>
    </source>
</evidence>
<dbReference type="SUPFAM" id="SSF55781">
    <property type="entry name" value="GAF domain-like"/>
    <property type="match status" value="1"/>
</dbReference>
<reference evidence="15 16" key="1">
    <citation type="submission" date="2019-07" db="EMBL/GenBank/DDBJ databases">
        <title>Genome sequencing of 100 strains of the haloalkaliphilic chemolithoautotrophic sulfur-oxidizing bacterium Thioalkalivibrio.</title>
        <authorList>
            <person name="Muyzer G."/>
        </authorList>
    </citation>
    <scope>NUCLEOTIDE SEQUENCE [LARGE SCALE GENOMIC DNA]</scope>
    <source>
        <strain evidence="15 16">ASO4-4</strain>
    </source>
</reference>
<dbReference type="Pfam" id="PF25601">
    <property type="entry name" value="AAA_lid_14"/>
    <property type="match status" value="1"/>
</dbReference>
<dbReference type="GO" id="GO:0043565">
    <property type="term" value="F:sequence-specific DNA binding"/>
    <property type="evidence" value="ECO:0007669"/>
    <property type="project" value="InterPro"/>
</dbReference>
<keyword evidence="11 12" id="KW-0535">Nitrogen fixation</keyword>
<evidence type="ECO:0000256" key="4">
    <source>
        <dbReference type="ARBA" id="ARBA00022741"/>
    </source>
</evidence>
<comment type="subunit">
    <text evidence="2 12">Interacts with sigma-54.</text>
</comment>
<keyword evidence="16" id="KW-1185">Reference proteome</keyword>
<dbReference type="NCBIfam" id="TIGR01817">
    <property type="entry name" value="nifA"/>
    <property type="match status" value="1"/>
</dbReference>
<keyword evidence="5" id="KW-0067">ATP-binding</keyword>
<evidence type="ECO:0000256" key="1">
    <source>
        <dbReference type="ARBA" id="ARBA00002167"/>
    </source>
</evidence>
<dbReference type="PROSITE" id="PS00675">
    <property type="entry name" value="SIGMA54_INTERACT_1"/>
    <property type="match status" value="1"/>
</dbReference>
<dbReference type="InterPro" id="IPR029016">
    <property type="entry name" value="GAF-like_dom_sf"/>
</dbReference>
<dbReference type="SUPFAM" id="SSF52540">
    <property type="entry name" value="P-loop containing nucleoside triphosphate hydrolases"/>
    <property type="match status" value="1"/>
</dbReference>
<keyword evidence="10 12" id="KW-0804">Transcription</keyword>
<dbReference type="InterPro" id="IPR002078">
    <property type="entry name" value="Sigma_54_int"/>
</dbReference>
<keyword evidence="4" id="KW-0547">Nucleotide-binding</keyword>
<dbReference type="InterPro" id="IPR027417">
    <property type="entry name" value="P-loop_NTPase"/>
</dbReference>
<dbReference type="SMART" id="SM00065">
    <property type="entry name" value="GAF"/>
    <property type="match status" value="1"/>
</dbReference>
<evidence type="ECO:0000313" key="16">
    <source>
        <dbReference type="Proteomes" id="UP000318307"/>
    </source>
</evidence>
<dbReference type="GO" id="GO:0000160">
    <property type="term" value="P:phosphorelay signal transduction system"/>
    <property type="evidence" value="ECO:0007669"/>
    <property type="project" value="UniProtKB-UniRule"/>
</dbReference>
<dbReference type="AlphaFoldDB" id="A0A562S680"/>
<dbReference type="InterPro" id="IPR003018">
    <property type="entry name" value="GAF"/>
</dbReference>
<evidence type="ECO:0000256" key="13">
    <source>
        <dbReference type="SAM" id="Coils"/>
    </source>
</evidence>
<evidence type="ECO:0000256" key="8">
    <source>
        <dbReference type="ARBA" id="ARBA00023125"/>
    </source>
</evidence>
<keyword evidence="8 12" id="KW-0238">DNA-binding</keyword>
<dbReference type="GO" id="GO:0005524">
    <property type="term" value="F:ATP binding"/>
    <property type="evidence" value="ECO:0007669"/>
    <property type="project" value="UniProtKB-KW"/>
</dbReference>
<organism evidence="15 16">
    <name type="scientific">Desulfobotulus alkaliphilus</name>
    <dbReference type="NCBI Taxonomy" id="622671"/>
    <lineage>
        <taxon>Bacteria</taxon>
        <taxon>Pseudomonadati</taxon>
        <taxon>Thermodesulfobacteriota</taxon>
        <taxon>Desulfobacteria</taxon>
        <taxon>Desulfobacterales</taxon>
        <taxon>Desulfobacteraceae</taxon>
        <taxon>Desulfobotulus</taxon>
    </lineage>
</organism>
<dbReference type="PROSITE" id="PS00676">
    <property type="entry name" value="SIGMA54_INTERACT_2"/>
    <property type="match status" value="1"/>
</dbReference>
<dbReference type="InterPro" id="IPR025662">
    <property type="entry name" value="Sigma_54_int_dom_ATP-bd_1"/>
</dbReference>
<evidence type="ECO:0000256" key="6">
    <source>
        <dbReference type="ARBA" id="ARBA00023012"/>
    </source>
</evidence>
<evidence type="ECO:0000256" key="5">
    <source>
        <dbReference type="ARBA" id="ARBA00022840"/>
    </source>
</evidence>
<dbReference type="InterPro" id="IPR025943">
    <property type="entry name" value="Sigma_54_int_dom_ATP-bd_2"/>
</dbReference>
<dbReference type="SUPFAM" id="SSF46689">
    <property type="entry name" value="Homeodomain-like"/>
    <property type="match status" value="1"/>
</dbReference>
<dbReference type="CDD" id="cd00009">
    <property type="entry name" value="AAA"/>
    <property type="match status" value="1"/>
</dbReference>
<dbReference type="InterPro" id="IPR002197">
    <property type="entry name" value="HTH_Fis"/>
</dbReference>
<dbReference type="Pfam" id="PF01590">
    <property type="entry name" value="GAF"/>
    <property type="match status" value="1"/>
</dbReference>
<accession>A0A562S680</accession>
<keyword evidence="6 12" id="KW-0902">Two-component regulatory system</keyword>
<dbReference type="GO" id="GO:0003700">
    <property type="term" value="F:DNA-binding transcription factor activity"/>
    <property type="evidence" value="ECO:0007669"/>
    <property type="project" value="UniProtKB-UniRule"/>
</dbReference>
<dbReference type="InterPro" id="IPR058031">
    <property type="entry name" value="AAA_lid_NorR"/>
</dbReference>
<protein>
    <recommendedName>
        <fullName evidence="3 12">Nif-specific regulatory protein</fullName>
    </recommendedName>
</protein>
<evidence type="ECO:0000259" key="14">
    <source>
        <dbReference type="PROSITE" id="PS50045"/>
    </source>
</evidence>
<dbReference type="Gene3D" id="3.40.50.300">
    <property type="entry name" value="P-loop containing nucleotide triphosphate hydrolases"/>
    <property type="match status" value="1"/>
</dbReference>
<evidence type="ECO:0000256" key="3">
    <source>
        <dbReference type="ARBA" id="ARBA00015308"/>
    </source>
</evidence>
<dbReference type="EMBL" id="VLLC01000002">
    <property type="protein sequence ID" value="TWI76869.1"/>
    <property type="molecule type" value="Genomic_DNA"/>
</dbReference>
<dbReference type="Gene3D" id="1.10.10.60">
    <property type="entry name" value="Homeodomain-like"/>
    <property type="match status" value="1"/>
</dbReference>
<dbReference type="Proteomes" id="UP000318307">
    <property type="component" value="Unassembled WGS sequence"/>
</dbReference>
<dbReference type="SMART" id="SM00382">
    <property type="entry name" value="AAA"/>
    <property type="match status" value="1"/>
</dbReference>
<gene>
    <name evidence="15" type="ORF">LZ24_00491</name>
</gene>
<dbReference type="InterPro" id="IPR003593">
    <property type="entry name" value="AAA+_ATPase"/>
</dbReference>
<keyword evidence="13" id="KW-0175">Coiled coil</keyword>
<dbReference type="InterPro" id="IPR010113">
    <property type="entry name" value="Nif-specific_regulatory_prot"/>
</dbReference>
<sequence>MQKKTRHDSPAIITDSIADVTLLYEISKALGEHMDLKKSLYTVMDILANHGNMQRGTITLLNPVTGEIRIEVAHGMSKGAMAKGIYKLGEGVTGSVIKDGKPIAIERISQEASFLNRTSVRKSDEDYSFICVPIKEGDHVMGALSTDQPYQKDYNLQRGMQLLSVIATMLARHVGNLERIQMEKERLKAENRRLQEELEKKYRFTNIVGNSNKMREVYQMISQVSRSTATVLIRGESGTGKELVANSIHYNSNRANQPFVKVNCAALPENLIESELFGHEKGAFTGAISQKKGKFELAHKGTIFLDEMGSVSPDVQVRLLRVLQEREFERVGGHKTIKVDVRVVAATNRNLEKAVEEENFRGDLYYRLNVFPIYMPPLRERKTDILLLADFFLEKYARENEKDIKRFSTPAIDMMMGYHWPGNVRELENCIERAVLLCEEGVIHTYHLPPTLQTGVETGSLPAHSLEEAVAKLEKDMLVDALKNTRGNVSQAASLLQTTVRKFSYKAKAYDIDYREYR</sequence>
<dbReference type="InterPro" id="IPR025944">
    <property type="entry name" value="Sigma_54_int_dom_CS"/>
</dbReference>
<feature type="coiled-coil region" evidence="13">
    <location>
        <begin position="170"/>
        <end position="204"/>
    </location>
</feature>
<dbReference type="PANTHER" id="PTHR32071:SF57">
    <property type="entry name" value="C4-DICARBOXYLATE TRANSPORT TRANSCRIPTIONAL REGULATORY PROTEIN DCTD"/>
    <property type="match status" value="1"/>
</dbReference>
<comment type="caution">
    <text evidence="15">The sequence shown here is derived from an EMBL/GenBank/DDBJ whole genome shotgun (WGS) entry which is preliminary data.</text>
</comment>
<name>A0A562S680_9BACT</name>
<dbReference type="GO" id="GO:0009399">
    <property type="term" value="P:nitrogen fixation"/>
    <property type="evidence" value="ECO:0007669"/>
    <property type="project" value="UniProtKB-UniRule"/>
</dbReference>
<evidence type="ECO:0000256" key="12">
    <source>
        <dbReference type="RuleBase" id="RU368029"/>
    </source>
</evidence>
<dbReference type="Pfam" id="PF02954">
    <property type="entry name" value="HTH_8"/>
    <property type="match status" value="1"/>
</dbReference>
<comment type="function">
    <text evidence="1 12">Required for activation of most nif operons, which are directly involved in nitrogen fixation.</text>
</comment>
<evidence type="ECO:0000313" key="15">
    <source>
        <dbReference type="EMBL" id="TWI76869.1"/>
    </source>
</evidence>
<dbReference type="Gene3D" id="1.10.8.60">
    <property type="match status" value="1"/>
</dbReference>
<dbReference type="FunFam" id="3.40.50.300:FF:000006">
    <property type="entry name" value="DNA-binding transcriptional regulator NtrC"/>
    <property type="match status" value="1"/>
</dbReference>
<dbReference type="InterPro" id="IPR009057">
    <property type="entry name" value="Homeodomain-like_sf"/>
</dbReference>
<evidence type="ECO:0000256" key="10">
    <source>
        <dbReference type="ARBA" id="ARBA00023163"/>
    </source>
</evidence>
<dbReference type="OrthoDB" id="9761019at2"/>
<evidence type="ECO:0000256" key="7">
    <source>
        <dbReference type="ARBA" id="ARBA00023015"/>
    </source>
</evidence>